<name>A0A3E2H1I2_SCYLI</name>
<dbReference type="STRING" id="5539.A0A3E2H1I2"/>
<dbReference type="PANTHER" id="PTHR42748:SF7">
    <property type="entry name" value="NMRA LIKE REDOX SENSOR 1-RELATED"/>
    <property type="match status" value="1"/>
</dbReference>
<evidence type="ECO:0000256" key="2">
    <source>
        <dbReference type="ARBA" id="ARBA00022857"/>
    </source>
</evidence>
<evidence type="ECO:0000313" key="5">
    <source>
        <dbReference type="Proteomes" id="UP000258309"/>
    </source>
</evidence>
<evidence type="ECO:0000259" key="3">
    <source>
        <dbReference type="Pfam" id="PF05368"/>
    </source>
</evidence>
<keyword evidence="5" id="KW-1185">Reference proteome</keyword>
<organism evidence="4 5">
    <name type="scientific">Scytalidium lignicola</name>
    <name type="common">Hyphomycete</name>
    <dbReference type="NCBI Taxonomy" id="5539"/>
    <lineage>
        <taxon>Eukaryota</taxon>
        <taxon>Fungi</taxon>
        <taxon>Dikarya</taxon>
        <taxon>Ascomycota</taxon>
        <taxon>Pezizomycotina</taxon>
        <taxon>Leotiomycetes</taxon>
        <taxon>Leotiomycetes incertae sedis</taxon>
        <taxon>Scytalidium</taxon>
    </lineage>
</organism>
<feature type="non-terminal residue" evidence="4">
    <location>
        <position position="306"/>
    </location>
</feature>
<evidence type="ECO:0000256" key="1">
    <source>
        <dbReference type="ARBA" id="ARBA00006328"/>
    </source>
</evidence>
<dbReference type="AlphaFoldDB" id="A0A3E2H1I2"/>
<gene>
    <name evidence="4" type="ORF">B7463_g9230</name>
</gene>
<keyword evidence="2" id="KW-0521">NADP</keyword>
<dbReference type="SUPFAM" id="SSF51735">
    <property type="entry name" value="NAD(P)-binding Rossmann-fold domains"/>
    <property type="match status" value="1"/>
</dbReference>
<dbReference type="InterPro" id="IPR051164">
    <property type="entry name" value="NmrA-like_oxidored"/>
</dbReference>
<dbReference type="GO" id="GO:0005634">
    <property type="term" value="C:nucleus"/>
    <property type="evidence" value="ECO:0007669"/>
    <property type="project" value="TreeGrafter"/>
</dbReference>
<sequence>MKSILITGATGRQGSAVIDALISAQAENNSLEPMHILAVTRNRNSGAAKALASKPNVSIIEGDLSDADAIFDQATGDGSSIWGVFAVLINSDEEEKQGKALVTASVARGVQHFVYSSGDRGGPERSEEDPTFVKNFAAKFNIEKYLQKLAASSSQGMTYTILRPVTFFENMTTDIHGKGFARIWEQMGPNKPLQLISTKDIGFFAAEALLHSENYRNVGITLVGDELTQNAADAIFQEVIGYHMPMAPCLVGSAVKYFLKDTVGDMFRFFEQVGSGGDVAQCRKMFPGLTDYRTWLVEQSPFVQRT</sequence>
<comment type="caution">
    <text evidence="4">The sequence shown here is derived from an EMBL/GenBank/DDBJ whole genome shotgun (WGS) entry which is preliminary data.</text>
</comment>
<evidence type="ECO:0000313" key="4">
    <source>
        <dbReference type="EMBL" id="RFU27102.1"/>
    </source>
</evidence>
<dbReference type="Proteomes" id="UP000258309">
    <property type="component" value="Unassembled WGS sequence"/>
</dbReference>
<dbReference type="OMA" id="VYPIMAM"/>
<proteinExistence type="inferred from homology"/>
<dbReference type="PANTHER" id="PTHR42748">
    <property type="entry name" value="NITROGEN METABOLITE REPRESSION PROTEIN NMRA FAMILY MEMBER"/>
    <property type="match status" value="1"/>
</dbReference>
<dbReference type="OrthoDB" id="9997102at2759"/>
<dbReference type="InterPro" id="IPR036291">
    <property type="entry name" value="NAD(P)-bd_dom_sf"/>
</dbReference>
<feature type="non-terminal residue" evidence="4">
    <location>
        <position position="1"/>
    </location>
</feature>
<dbReference type="Pfam" id="PF05368">
    <property type="entry name" value="NmrA"/>
    <property type="match status" value="1"/>
</dbReference>
<accession>A0A3E2H1I2</accession>
<reference evidence="4 5" key="1">
    <citation type="submission" date="2018-05" db="EMBL/GenBank/DDBJ databases">
        <title>Draft genome sequence of Scytalidium lignicola DSM 105466, a ubiquitous saprotrophic fungus.</title>
        <authorList>
            <person name="Buettner E."/>
            <person name="Gebauer A.M."/>
            <person name="Hofrichter M."/>
            <person name="Liers C."/>
            <person name="Kellner H."/>
        </authorList>
    </citation>
    <scope>NUCLEOTIDE SEQUENCE [LARGE SCALE GENOMIC DNA]</scope>
    <source>
        <strain evidence="4 5">DSM 105466</strain>
    </source>
</reference>
<protein>
    <recommendedName>
        <fullName evidence="3">NmrA-like domain-containing protein</fullName>
    </recommendedName>
</protein>
<dbReference type="EMBL" id="NCSJ02000223">
    <property type="protein sequence ID" value="RFU27102.1"/>
    <property type="molecule type" value="Genomic_DNA"/>
</dbReference>
<comment type="similarity">
    <text evidence="1">Belongs to the NmrA-type oxidoreductase family.</text>
</comment>
<dbReference type="InterPro" id="IPR008030">
    <property type="entry name" value="NmrA-like"/>
</dbReference>
<feature type="domain" description="NmrA-like" evidence="3">
    <location>
        <begin position="2"/>
        <end position="245"/>
    </location>
</feature>
<dbReference type="Gene3D" id="3.40.50.720">
    <property type="entry name" value="NAD(P)-binding Rossmann-like Domain"/>
    <property type="match status" value="1"/>
</dbReference>
<dbReference type="Gene3D" id="3.90.25.10">
    <property type="entry name" value="UDP-galactose 4-epimerase, domain 1"/>
    <property type="match status" value="1"/>
</dbReference>